<dbReference type="InterPro" id="IPR058647">
    <property type="entry name" value="BSH_CzcB-like"/>
</dbReference>
<name>A0ABV2BR00_9GAMM</name>
<evidence type="ECO:0000256" key="2">
    <source>
        <dbReference type="SAM" id="Coils"/>
    </source>
</evidence>
<evidence type="ECO:0000256" key="3">
    <source>
        <dbReference type="SAM" id="MobiDB-lite"/>
    </source>
</evidence>
<evidence type="ECO:0000259" key="6">
    <source>
        <dbReference type="Pfam" id="PF25989"/>
    </source>
</evidence>
<evidence type="ECO:0000256" key="1">
    <source>
        <dbReference type="ARBA" id="ARBA00009477"/>
    </source>
</evidence>
<dbReference type="Proteomes" id="UP001548189">
    <property type="component" value="Unassembled WGS sequence"/>
</dbReference>
<dbReference type="SUPFAM" id="SSF111369">
    <property type="entry name" value="HlyD-like secretion proteins"/>
    <property type="match status" value="1"/>
</dbReference>
<evidence type="ECO:0000313" key="8">
    <source>
        <dbReference type="Proteomes" id="UP001548189"/>
    </source>
</evidence>
<dbReference type="RefSeq" id="WP_353873917.1">
    <property type="nucleotide sequence ID" value="NZ_JBEVCJ010000003.1"/>
</dbReference>
<dbReference type="NCBIfam" id="TIGR01730">
    <property type="entry name" value="RND_mfp"/>
    <property type="match status" value="1"/>
</dbReference>
<dbReference type="Gene3D" id="2.40.50.100">
    <property type="match status" value="1"/>
</dbReference>
<keyword evidence="2" id="KW-0175">Coiled coil</keyword>
<evidence type="ECO:0000259" key="5">
    <source>
        <dbReference type="Pfam" id="PF25973"/>
    </source>
</evidence>
<feature type="domain" description="CusB-like beta-barrel" evidence="4">
    <location>
        <begin position="210"/>
        <end position="281"/>
    </location>
</feature>
<feature type="region of interest" description="Disordered" evidence="3">
    <location>
        <begin position="368"/>
        <end position="390"/>
    </location>
</feature>
<protein>
    <submittedName>
        <fullName evidence="7">Efflux RND transporter periplasmic adaptor subunit</fullName>
    </submittedName>
</protein>
<dbReference type="Pfam" id="PF25954">
    <property type="entry name" value="Beta-barrel_RND_2"/>
    <property type="match status" value="1"/>
</dbReference>
<evidence type="ECO:0000313" key="7">
    <source>
        <dbReference type="EMBL" id="MET1254359.1"/>
    </source>
</evidence>
<dbReference type="Gene3D" id="2.40.420.20">
    <property type="match status" value="1"/>
</dbReference>
<dbReference type="InterPro" id="IPR058637">
    <property type="entry name" value="YknX-like_C"/>
</dbReference>
<keyword evidence="8" id="KW-1185">Reference proteome</keyword>
<organism evidence="7 8">
    <name type="scientific">Aliikangiella maris</name>
    <dbReference type="NCBI Taxonomy" id="3162458"/>
    <lineage>
        <taxon>Bacteria</taxon>
        <taxon>Pseudomonadati</taxon>
        <taxon>Pseudomonadota</taxon>
        <taxon>Gammaproteobacteria</taxon>
        <taxon>Oceanospirillales</taxon>
        <taxon>Pleioneaceae</taxon>
        <taxon>Aliikangiella</taxon>
    </lineage>
</organism>
<sequence>MMVSFYKRLALIGLIVLAGMVGLSGCSDNSAAKPDAQQQGKAPKKVSKPIPVEVMQAEIGNAASYYVTTSTLTPSSDAQVKARSNGVVRKILREEGDDVGAGEILLQLEDDDQRLRVQQAQQKLASAEREFKRINKMKKSGMLSPAEWEEANNIFQTAQTDLQLAELALTYTRIASPFAGRVVWREVDLGAHVSAGDLLFRIMAINPLLVKVHVPANRIGKVAAGQMVKLRVDSSAEPLSGVIDLVSPIVDPATGTIKVTVKLEAYPSNVRPGDFTEITMITDQRANAMLLPSVALIEERGQHYVFVNDNSKAVRKKVEIGYVVGEQTEIISGITQADKIVVKGQRSLNEGNLLKVIGAEGATDLANQQQNSKSLVDSSNSDAARSGKQH</sequence>
<dbReference type="Gene3D" id="1.10.287.470">
    <property type="entry name" value="Helix hairpin bin"/>
    <property type="match status" value="1"/>
</dbReference>
<dbReference type="EMBL" id="JBEVCJ010000003">
    <property type="protein sequence ID" value="MET1254359.1"/>
    <property type="molecule type" value="Genomic_DNA"/>
</dbReference>
<feature type="domain" description="YknX-like C-terminal permuted SH3-like" evidence="6">
    <location>
        <begin position="290"/>
        <end position="352"/>
    </location>
</feature>
<evidence type="ECO:0000259" key="4">
    <source>
        <dbReference type="Pfam" id="PF25954"/>
    </source>
</evidence>
<dbReference type="PANTHER" id="PTHR30469:SF38">
    <property type="entry name" value="HLYD FAMILY SECRETION PROTEIN"/>
    <property type="match status" value="1"/>
</dbReference>
<dbReference type="PROSITE" id="PS51257">
    <property type="entry name" value="PROKAR_LIPOPROTEIN"/>
    <property type="match status" value="1"/>
</dbReference>
<feature type="coiled-coil region" evidence="2">
    <location>
        <begin position="110"/>
        <end position="137"/>
    </location>
</feature>
<dbReference type="PANTHER" id="PTHR30469">
    <property type="entry name" value="MULTIDRUG RESISTANCE PROTEIN MDTA"/>
    <property type="match status" value="1"/>
</dbReference>
<feature type="compositionally biased region" description="Polar residues" evidence="3">
    <location>
        <begin position="368"/>
        <end position="383"/>
    </location>
</feature>
<dbReference type="Pfam" id="PF25989">
    <property type="entry name" value="YknX_C"/>
    <property type="match status" value="1"/>
</dbReference>
<feature type="domain" description="CzcB-like barrel-sandwich hybrid" evidence="5">
    <location>
        <begin position="78"/>
        <end position="202"/>
    </location>
</feature>
<gene>
    <name evidence="7" type="ORF">ABVT43_04380</name>
</gene>
<dbReference type="Gene3D" id="2.40.30.170">
    <property type="match status" value="1"/>
</dbReference>
<dbReference type="InterPro" id="IPR058792">
    <property type="entry name" value="Beta-barrel_RND_2"/>
</dbReference>
<dbReference type="Pfam" id="PF25973">
    <property type="entry name" value="BSH_CzcB"/>
    <property type="match status" value="1"/>
</dbReference>
<reference evidence="7 8" key="1">
    <citation type="submission" date="2024-06" db="EMBL/GenBank/DDBJ databases">
        <authorList>
            <person name="Li F."/>
        </authorList>
    </citation>
    <scope>NUCLEOTIDE SEQUENCE [LARGE SCALE GENOMIC DNA]</scope>
    <source>
        <strain evidence="7 8">GXAS 311</strain>
    </source>
</reference>
<proteinExistence type="inferred from homology"/>
<dbReference type="InterPro" id="IPR006143">
    <property type="entry name" value="RND_pump_MFP"/>
</dbReference>
<accession>A0ABV2BR00</accession>
<comment type="similarity">
    <text evidence="1">Belongs to the membrane fusion protein (MFP) (TC 8.A.1) family.</text>
</comment>
<comment type="caution">
    <text evidence="7">The sequence shown here is derived from an EMBL/GenBank/DDBJ whole genome shotgun (WGS) entry which is preliminary data.</text>
</comment>